<reference evidence="1 2" key="1">
    <citation type="submission" date="2019-02" db="EMBL/GenBank/DDBJ databases">
        <title>Complete Genome Sequence and Methylome Analysis of free living Spirochaetas.</title>
        <authorList>
            <person name="Fomenkov A."/>
            <person name="Dubinina G."/>
            <person name="Leshcheva N."/>
            <person name="Mikheeva N."/>
            <person name="Grabovich M."/>
            <person name="Vincze T."/>
            <person name="Roberts R.J."/>
        </authorList>
    </citation>
    <scope>NUCLEOTIDE SEQUENCE [LARGE SCALE GENOMIC DNA]</scope>
    <source>
        <strain evidence="1 2">K2</strain>
    </source>
</reference>
<evidence type="ECO:0000313" key="2">
    <source>
        <dbReference type="Proteomes" id="UP000324209"/>
    </source>
</evidence>
<name>A0A5C1QM43_9SPIO</name>
<dbReference type="AlphaFoldDB" id="A0A5C1QM43"/>
<keyword evidence="2" id="KW-1185">Reference proteome</keyword>
<sequence>MRVNRVRYLLIFLILASTISCKQERILVLSDPVFDLFASEQIFFYPVRKSIFFLTQGFIPEFLEYSSTEEYKDSVQVKLDSGQYGGIVTTYFNYHSFSLPENMKAVLIGGSKDIRYPGFSQIVSTDLEALRHLSSYLHSKWQEEGLIPLVVLWEEPGLNELTKEALLYSWKEEERHIMTDNWISFSASDGDRQNRLEAFFQKYDLDSQEYIVFGGAPLLFSEFFDALPRDEHLSLILTIPDNPVLPEGTKGIISPDYKNLIKESVRALKMDFQDDIREIENIFIKK</sequence>
<dbReference type="EMBL" id="CP036150">
    <property type="protein sequence ID" value="QEN07222.1"/>
    <property type="molecule type" value="Genomic_DNA"/>
</dbReference>
<dbReference type="RefSeq" id="WP_149485304.1">
    <property type="nucleotide sequence ID" value="NZ_CP036150.1"/>
</dbReference>
<evidence type="ECO:0000313" key="1">
    <source>
        <dbReference type="EMBL" id="QEN07222.1"/>
    </source>
</evidence>
<organism evidence="1 2">
    <name type="scientific">Oceanispirochaeta crateris</name>
    <dbReference type="NCBI Taxonomy" id="2518645"/>
    <lineage>
        <taxon>Bacteria</taxon>
        <taxon>Pseudomonadati</taxon>
        <taxon>Spirochaetota</taxon>
        <taxon>Spirochaetia</taxon>
        <taxon>Spirochaetales</taxon>
        <taxon>Spirochaetaceae</taxon>
        <taxon>Oceanispirochaeta</taxon>
    </lineage>
</organism>
<gene>
    <name evidence="1" type="ORF">EXM22_04165</name>
</gene>
<protein>
    <submittedName>
        <fullName evidence="1">Uncharacterized protein</fullName>
    </submittedName>
</protein>
<dbReference type="Proteomes" id="UP000324209">
    <property type="component" value="Chromosome"/>
</dbReference>
<dbReference type="KEGG" id="ock:EXM22_04165"/>
<accession>A0A5C1QM43</accession>
<dbReference type="PROSITE" id="PS51257">
    <property type="entry name" value="PROKAR_LIPOPROTEIN"/>
    <property type="match status" value="1"/>
</dbReference>
<proteinExistence type="predicted"/>